<dbReference type="EMBL" id="BK016112">
    <property type="protein sequence ID" value="DAF95957.1"/>
    <property type="molecule type" value="Genomic_DNA"/>
</dbReference>
<proteinExistence type="predicted"/>
<evidence type="ECO:0000313" key="2">
    <source>
        <dbReference type="EMBL" id="DAF95957.1"/>
    </source>
</evidence>
<name>A0A8S5UN94_9CAUD</name>
<protein>
    <submittedName>
        <fullName evidence="2">Uncharacterized protein</fullName>
    </submittedName>
</protein>
<feature type="compositionally biased region" description="Polar residues" evidence="1">
    <location>
        <begin position="1"/>
        <end position="10"/>
    </location>
</feature>
<reference evidence="2" key="1">
    <citation type="journal article" date="2021" name="Proc. Natl. Acad. Sci. U.S.A.">
        <title>A Catalog of Tens of Thousands of Viruses from Human Metagenomes Reveals Hidden Associations with Chronic Diseases.</title>
        <authorList>
            <person name="Tisza M.J."/>
            <person name="Buck C.B."/>
        </authorList>
    </citation>
    <scope>NUCLEOTIDE SEQUENCE</scope>
    <source>
        <strain evidence="2">CtwVB15</strain>
    </source>
</reference>
<organism evidence="2">
    <name type="scientific">Myoviridae sp. ctwVB15</name>
    <dbReference type="NCBI Taxonomy" id="2825208"/>
    <lineage>
        <taxon>Viruses</taxon>
        <taxon>Duplodnaviria</taxon>
        <taxon>Heunggongvirae</taxon>
        <taxon>Uroviricota</taxon>
        <taxon>Caudoviricetes</taxon>
    </lineage>
</organism>
<feature type="region of interest" description="Disordered" evidence="1">
    <location>
        <begin position="1"/>
        <end position="35"/>
    </location>
</feature>
<evidence type="ECO:0000256" key="1">
    <source>
        <dbReference type="SAM" id="MobiDB-lite"/>
    </source>
</evidence>
<sequence>MLKQLKTQMTGGKGEVPTDTEKSALITKRRKSCQV</sequence>
<accession>A0A8S5UN94</accession>